<dbReference type="EMBL" id="FXTE01000002">
    <property type="protein sequence ID" value="SMO53941.1"/>
    <property type="molecule type" value="Genomic_DNA"/>
</dbReference>
<dbReference type="OrthoDB" id="7706497at2"/>
<sequence>MILEVFGLFILFVATLGLLPLMVYVFWLLERSKRAIIEGMAQLDVNLRNRLGWAPEEYISIWNIAAPFRLGWQAWGELSQKQALVLQRVLMHGLPEFAGIPDEVRKAVRTYRCCFGLIFAVGAVLVFLPAHYSLSHKAAELTGWPAIIWFTAFGLAVCPLFFLPSQKFRKWPAPEEIK</sequence>
<gene>
    <name evidence="2" type="ORF">SAMN06265380_102112</name>
</gene>
<proteinExistence type="predicted"/>
<evidence type="ECO:0000313" key="2">
    <source>
        <dbReference type="EMBL" id="SMO53941.1"/>
    </source>
</evidence>
<name>A0A521C534_9RHOB</name>
<keyword evidence="1" id="KW-0472">Membrane</keyword>
<keyword evidence="3" id="KW-1185">Reference proteome</keyword>
<accession>A0A521C534</accession>
<dbReference type="AlphaFoldDB" id="A0A521C534"/>
<feature type="transmembrane region" description="Helical" evidence="1">
    <location>
        <begin position="113"/>
        <end position="132"/>
    </location>
</feature>
<protein>
    <submittedName>
        <fullName evidence="2">Uncharacterized protein</fullName>
    </submittedName>
</protein>
<dbReference type="Proteomes" id="UP000319555">
    <property type="component" value="Unassembled WGS sequence"/>
</dbReference>
<feature type="transmembrane region" description="Helical" evidence="1">
    <location>
        <begin position="144"/>
        <end position="163"/>
    </location>
</feature>
<keyword evidence="1" id="KW-0812">Transmembrane</keyword>
<evidence type="ECO:0000256" key="1">
    <source>
        <dbReference type="SAM" id="Phobius"/>
    </source>
</evidence>
<evidence type="ECO:0000313" key="3">
    <source>
        <dbReference type="Proteomes" id="UP000319555"/>
    </source>
</evidence>
<dbReference type="RefSeq" id="WP_142635386.1">
    <property type="nucleotide sequence ID" value="NZ_FXTE01000002.1"/>
</dbReference>
<reference evidence="2 3" key="1">
    <citation type="submission" date="2017-05" db="EMBL/GenBank/DDBJ databases">
        <authorList>
            <person name="Varghese N."/>
            <person name="Submissions S."/>
        </authorList>
    </citation>
    <scope>NUCLEOTIDE SEQUENCE [LARGE SCALE GENOMIC DNA]</scope>
    <source>
        <strain evidence="2 3">DSM 28009</strain>
    </source>
</reference>
<organism evidence="2 3">
    <name type="scientific">Ruegeria faecimaris</name>
    <dbReference type="NCBI Taxonomy" id="686389"/>
    <lineage>
        <taxon>Bacteria</taxon>
        <taxon>Pseudomonadati</taxon>
        <taxon>Pseudomonadota</taxon>
        <taxon>Alphaproteobacteria</taxon>
        <taxon>Rhodobacterales</taxon>
        <taxon>Roseobacteraceae</taxon>
        <taxon>Ruegeria</taxon>
    </lineage>
</organism>
<keyword evidence="1" id="KW-1133">Transmembrane helix</keyword>
<feature type="transmembrane region" description="Helical" evidence="1">
    <location>
        <begin position="6"/>
        <end position="29"/>
    </location>
</feature>